<reference evidence="2 3" key="1">
    <citation type="journal article" date="2021" name="Elife">
        <title>Chloroplast acquisition without the gene transfer in kleptoplastic sea slugs, Plakobranchus ocellatus.</title>
        <authorList>
            <person name="Maeda T."/>
            <person name="Takahashi S."/>
            <person name="Yoshida T."/>
            <person name="Shimamura S."/>
            <person name="Takaki Y."/>
            <person name="Nagai Y."/>
            <person name="Toyoda A."/>
            <person name="Suzuki Y."/>
            <person name="Arimoto A."/>
            <person name="Ishii H."/>
            <person name="Satoh N."/>
            <person name="Nishiyama T."/>
            <person name="Hasebe M."/>
            <person name="Maruyama T."/>
            <person name="Minagawa J."/>
            <person name="Obokata J."/>
            <person name="Shigenobu S."/>
        </authorList>
    </citation>
    <scope>NUCLEOTIDE SEQUENCE [LARGE SCALE GENOMIC DNA]</scope>
</reference>
<gene>
    <name evidence="2" type="ORF">ElyMa_005253900</name>
</gene>
<dbReference type="Proteomes" id="UP000762676">
    <property type="component" value="Unassembled WGS sequence"/>
</dbReference>
<proteinExistence type="predicted"/>
<evidence type="ECO:0000313" key="3">
    <source>
        <dbReference type="Proteomes" id="UP000762676"/>
    </source>
</evidence>
<evidence type="ECO:0000313" key="2">
    <source>
        <dbReference type="EMBL" id="GFS27284.1"/>
    </source>
</evidence>
<evidence type="ECO:0000256" key="1">
    <source>
        <dbReference type="SAM" id="MobiDB-lite"/>
    </source>
</evidence>
<feature type="compositionally biased region" description="Basic and acidic residues" evidence="1">
    <location>
        <begin position="28"/>
        <end position="52"/>
    </location>
</feature>
<dbReference type="AlphaFoldDB" id="A0AAV4JWV0"/>
<sequence>MREGHNRHLYGENSGDNYYRPTRPVKQSYEDHASPCRGDREGRKGHQRHVYDEESGDSNYRSARSVNKPPKKGEQQESAQKGPARKIESAKGSFSKMLETAVEGCGKKLEKAMTKFSGMEGQLDKRIQEVER</sequence>
<organism evidence="2 3">
    <name type="scientific">Elysia marginata</name>
    <dbReference type="NCBI Taxonomy" id="1093978"/>
    <lineage>
        <taxon>Eukaryota</taxon>
        <taxon>Metazoa</taxon>
        <taxon>Spiralia</taxon>
        <taxon>Lophotrochozoa</taxon>
        <taxon>Mollusca</taxon>
        <taxon>Gastropoda</taxon>
        <taxon>Heterobranchia</taxon>
        <taxon>Euthyneura</taxon>
        <taxon>Panpulmonata</taxon>
        <taxon>Sacoglossa</taxon>
        <taxon>Placobranchoidea</taxon>
        <taxon>Plakobranchidae</taxon>
        <taxon>Elysia</taxon>
    </lineage>
</organism>
<dbReference type="EMBL" id="BMAT01010476">
    <property type="protein sequence ID" value="GFS27284.1"/>
    <property type="molecule type" value="Genomic_DNA"/>
</dbReference>
<protein>
    <submittedName>
        <fullName evidence="2">Uncharacterized protein</fullName>
    </submittedName>
</protein>
<name>A0AAV4JWV0_9GAST</name>
<comment type="caution">
    <text evidence="2">The sequence shown here is derived from an EMBL/GenBank/DDBJ whole genome shotgun (WGS) entry which is preliminary data.</text>
</comment>
<feature type="non-terminal residue" evidence="2">
    <location>
        <position position="132"/>
    </location>
</feature>
<keyword evidence="3" id="KW-1185">Reference proteome</keyword>
<feature type="region of interest" description="Disordered" evidence="1">
    <location>
        <begin position="1"/>
        <end position="93"/>
    </location>
</feature>
<accession>A0AAV4JWV0</accession>
<feature type="compositionally biased region" description="Basic and acidic residues" evidence="1">
    <location>
        <begin position="1"/>
        <end position="10"/>
    </location>
</feature>